<proteinExistence type="predicted"/>
<keyword evidence="3" id="KW-1185">Reference proteome</keyword>
<gene>
    <name evidence="2" type="ORF">V6N12_023605</name>
</gene>
<dbReference type="Proteomes" id="UP001472677">
    <property type="component" value="Unassembled WGS sequence"/>
</dbReference>
<accession>A0ABR2FYB4</accession>
<feature type="region of interest" description="Disordered" evidence="1">
    <location>
        <begin position="1"/>
        <end position="68"/>
    </location>
</feature>
<protein>
    <submittedName>
        <fullName evidence="2">Uncharacterized protein</fullName>
    </submittedName>
</protein>
<reference evidence="2 3" key="1">
    <citation type="journal article" date="2024" name="G3 (Bethesda)">
        <title>Genome assembly of Hibiscus sabdariffa L. provides insights into metabolisms of medicinal natural products.</title>
        <authorList>
            <person name="Kim T."/>
        </authorList>
    </citation>
    <scope>NUCLEOTIDE SEQUENCE [LARGE SCALE GENOMIC DNA]</scope>
    <source>
        <strain evidence="2">TK-2024</strain>
        <tissue evidence="2">Old leaves</tissue>
    </source>
</reference>
<dbReference type="EMBL" id="JBBPBM010000004">
    <property type="protein sequence ID" value="KAK8589202.1"/>
    <property type="molecule type" value="Genomic_DNA"/>
</dbReference>
<feature type="compositionally biased region" description="Acidic residues" evidence="1">
    <location>
        <begin position="29"/>
        <end position="49"/>
    </location>
</feature>
<comment type="caution">
    <text evidence="2">The sequence shown here is derived from an EMBL/GenBank/DDBJ whole genome shotgun (WGS) entry which is preliminary data.</text>
</comment>
<evidence type="ECO:0000256" key="1">
    <source>
        <dbReference type="SAM" id="MobiDB-lite"/>
    </source>
</evidence>
<evidence type="ECO:0000313" key="3">
    <source>
        <dbReference type="Proteomes" id="UP001472677"/>
    </source>
</evidence>
<evidence type="ECO:0000313" key="2">
    <source>
        <dbReference type="EMBL" id="KAK8589202.1"/>
    </source>
</evidence>
<feature type="compositionally biased region" description="Polar residues" evidence="1">
    <location>
        <begin position="1"/>
        <end position="15"/>
    </location>
</feature>
<feature type="compositionally biased region" description="Acidic residues" evidence="1">
    <location>
        <begin position="58"/>
        <end position="68"/>
    </location>
</feature>
<name>A0ABR2FYB4_9ROSI</name>
<organism evidence="2 3">
    <name type="scientific">Hibiscus sabdariffa</name>
    <name type="common">roselle</name>
    <dbReference type="NCBI Taxonomy" id="183260"/>
    <lineage>
        <taxon>Eukaryota</taxon>
        <taxon>Viridiplantae</taxon>
        <taxon>Streptophyta</taxon>
        <taxon>Embryophyta</taxon>
        <taxon>Tracheophyta</taxon>
        <taxon>Spermatophyta</taxon>
        <taxon>Magnoliopsida</taxon>
        <taxon>eudicotyledons</taxon>
        <taxon>Gunneridae</taxon>
        <taxon>Pentapetalae</taxon>
        <taxon>rosids</taxon>
        <taxon>malvids</taxon>
        <taxon>Malvales</taxon>
        <taxon>Malvaceae</taxon>
        <taxon>Malvoideae</taxon>
        <taxon>Hibiscus</taxon>
    </lineage>
</organism>
<sequence>MHASPSTFLVSFNNKETGKLDFFYPGKDDAEDEDDDTDDAEGSESDSDTMSDRSKDSGEEDAEQHDEL</sequence>